<keyword evidence="4 8" id="KW-0547">Nucleotide-binding</keyword>
<evidence type="ECO:0000256" key="6">
    <source>
        <dbReference type="ARBA" id="ARBA00022840"/>
    </source>
</evidence>
<evidence type="ECO:0000256" key="1">
    <source>
        <dbReference type="ARBA" id="ARBA00010886"/>
    </source>
</evidence>
<dbReference type="GO" id="GO:0004674">
    <property type="term" value="F:protein serine/threonine kinase activity"/>
    <property type="evidence" value="ECO:0007669"/>
    <property type="project" value="UniProtKB-KW"/>
</dbReference>
<dbReference type="PANTHER" id="PTHR43671:SF13">
    <property type="entry name" value="SERINE_THREONINE-PROTEIN KINASE NEK2"/>
    <property type="match status" value="1"/>
</dbReference>
<evidence type="ECO:0000256" key="9">
    <source>
        <dbReference type="SAM" id="MobiDB-lite"/>
    </source>
</evidence>
<dbReference type="STRING" id="502025.Hoch_1260"/>
<feature type="binding site" evidence="8">
    <location>
        <position position="91"/>
    </location>
    <ligand>
        <name>ATP</name>
        <dbReference type="ChEBI" id="CHEBI:30616"/>
    </ligand>
</feature>
<name>D0LTC5_HALO1</name>
<dbReference type="Gene3D" id="1.10.510.10">
    <property type="entry name" value="Transferase(Phosphotransferase) domain 1"/>
    <property type="match status" value="1"/>
</dbReference>
<evidence type="ECO:0000313" key="12">
    <source>
        <dbReference type="Proteomes" id="UP000001880"/>
    </source>
</evidence>
<evidence type="ECO:0000256" key="3">
    <source>
        <dbReference type="ARBA" id="ARBA00022679"/>
    </source>
</evidence>
<dbReference type="InterPro" id="IPR011009">
    <property type="entry name" value="Kinase-like_dom_sf"/>
</dbReference>
<evidence type="ECO:0000256" key="4">
    <source>
        <dbReference type="ARBA" id="ARBA00022741"/>
    </source>
</evidence>
<reference evidence="11 12" key="1">
    <citation type="journal article" date="2010" name="Stand. Genomic Sci.">
        <title>Complete genome sequence of Haliangium ochraceum type strain (SMP-2).</title>
        <authorList>
            <consortium name="US DOE Joint Genome Institute (JGI-PGF)"/>
            <person name="Ivanova N."/>
            <person name="Daum C."/>
            <person name="Lang E."/>
            <person name="Abt B."/>
            <person name="Kopitz M."/>
            <person name="Saunders E."/>
            <person name="Lapidus A."/>
            <person name="Lucas S."/>
            <person name="Glavina Del Rio T."/>
            <person name="Nolan M."/>
            <person name="Tice H."/>
            <person name="Copeland A."/>
            <person name="Cheng J.F."/>
            <person name="Chen F."/>
            <person name="Bruce D."/>
            <person name="Goodwin L."/>
            <person name="Pitluck S."/>
            <person name="Mavromatis K."/>
            <person name="Pati A."/>
            <person name="Mikhailova N."/>
            <person name="Chen A."/>
            <person name="Palaniappan K."/>
            <person name="Land M."/>
            <person name="Hauser L."/>
            <person name="Chang Y.J."/>
            <person name="Jeffries C.D."/>
            <person name="Detter J.C."/>
            <person name="Brettin T."/>
            <person name="Rohde M."/>
            <person name="Goker M."/>
            <person name="Bristow J."/>
            <person name="Markowitz V."/>
            <person name="Eisen J.A."/>
            <person name="Hugenholtz P."/>
            <person name="Kyrpides N.C."/>
            <person name="Klenk H.P."/>
        </authorList>
    </citation>
    <scope>NUCLEOTIDE SEQUENCE [LARGE SCALE GENOMIC DNA]</scope>
    <source>
        <strain evidence="12">DSM 14365 / CIP 107738 / JCM 11303 / AJ 13395 / SMP-2</strain>
    </source>
</reference>
<evidence type="ECO:0000256" key="5">
    <source>
        <dbReference type="ARBA" id="ARBA00022777"/>
    </source>
</evidence>
<feature type="region of interest" description="Disordered" evidence="9">
    <location>
        <begin position="239"/>
        <end position="258"/>
    </location>
</feature>
<keyword evidence="6 8" id="KW-0067">ATP-binding</keyword>
<dbReference type="InterPro" id="IPR000719">
    <property type="entry name" value="Prot_kinase_dom"/>
</dbReference>
<dbReference type="PROSITE" id="PS50011">
    <property type="entry name" value="PROTEIN_KINASE_DOM"/>
    <property type="match status" value="1"/>
</dbReference>
<dbReference type="PANTHER" id="PTHR43671">
    <property type="entry name" value="SERINE/THREONINE-PROTEIN KINASE NEK"/>
    <property type="match status" value="1"/>
</dbReference>
<protein>
    <recommendedName>
        <fullName evidence="2">non-specific serine/threonine protein kinase</fullName>
        <ecNumber evidence="2">2.7.11.1</ecNumber>
    </recommendedName>
</protein>
<sequence>MSIDRNIPGTPEADLQPTIELYGGDGPNALPERDPVASAVDRERARQLMLGLTPAPVYFGRFALRHQIGSGGMGEVFAAYDETLGREIALKLVLPTRLDQDTQRSEHGRQRDARVRPGSQAQYRLLREAQALARLSHPNVVQVYEAGMFGDRVYIAMEYVRGPTLRAWLKQRAGEPSSVVTREVLAQFLTVGRGLAAIHHSGHAHRDFKPENVLVGEDGRPRVLDLGLARVVDDMGEARPFSRTADDDAQAASDAGADDGDSVARLVREAAAFSTCQGQVMGTQSYMSPEQLRGDKADSRSDQFSFCVALYEALYQRPPFPVGPIGERLSAIEVGCLDPLPSALVRAARVPASVHAAILRGLAAAPDDRYPDMESLLDALDPTPRRRRYLALLVLVAVFFSGSLYALASAPETTCAEVAGVMDTHWNSGVRRDVERAVLATGVADGDRIWHSAAAHLDGYASDWKREHVQVCEHARATPGLPPSPVLAQRAACLDAGRRALSALVDALADVDAEAARNIVLAAESLPQPSACSDASIPLDGLPLPPLDQVDVVAAIQDRLAEVAALTSLGREQGAIALARSQLVAAENTGYEPVRAEALFHLGRALASRASGGDLAEATTLLLEASDIAEGGRYDALVAEVWNELALAAYHHEDDESLRLRLRRAAAATHRIGDPPALLARVLRRRGLLHFRADRPAEAERDLERALEVLPGHARVTRALYLHDLGNAQRAQRSFTAAATSYHIALDHLEAALGTHHALVGALRFDLAMLRRQSGERERAQGLLISLTEGADAASVAAKRLAGQAHVELAELSGQNGQLSDSARHLSWALRLYREVYPPGHLDLAAVHIQRGALAYRRGLYEDALGAYRDALDILRPYLGEAAFDVRALYANLAEARLALGDDAEALEELERVHASPVELAETPLLEAFLLGLRGRALYGLGRMREAQTVLERALARYADDAGGALALEHADAAWAMAQLLAELSSDGDARARELAAQAGAVYRARGPETRARLAAVERWLAAH</sequence>
<dbReference type="InterPro" id="IPR050660">
    <property type="entry name" value="NEK_Ser/Thr_kinase"/>
</dbReference>
<proteinExistence type="inferred from homology"/>
<evidence type="ECO:0000256" key="2">
    <source>
        <dbReference type="ARBA" id="ARBA00012513"/>
    </source>
</evidence>
<accession>D0LTC5</accession>
<dbReference type="eggNOG" id="COG0457">
    <property type="taxonomic scope" value="Bacteria"/>
</dbReference>
<dbReference type="RefSeq" id="WP_012826429.1">
    <property type="nucleotide sequence ID" value="NC_013440.1"/>
</dbReference>
<dbReference type="InterPro" id="IPR019734">
    <property type="entry name" value="TPR_rpt"/>
</dbReference>
<dbReference type="SMART" id="SM00028">
    <property type="entry name" value="TPR"/>
    <property type="match status" value="5"/>
</dbReference>
<dbReference type="GO" id="GO:0005524">
    <property type="term" value="F:ATP binding"/>
    <property type="evidence" value="ECO:0007669"/>
    <property type="project" value="UniProtKB-UniRule"/>
</dbReference>
<keyword evidence="12" id="KW-1185">Reference proteome</keyword>
<evidence type="ECO:0000313" key="11">
    <source>
        <dbReference type="EMBL" id="ACY13820.1"/>
    </source>
</evidence>
<dbReference type="EC" id="2.7.11.1" evidence="2"/>
<dbReference type="SUPFAM" id="SSF56112">
    <property type="entry name" value="Protein kinase-like (PK-like)"/>
    <property type="match status" value="1"/>
</dbReference>
<feature type="repeat" description="TPR" evidence="7">
    <location>
        <begin position="680"/>
        <end position="713"/>
    </location>
</feature>
<keyword evidence="11" id="KW-0723">Serine/threonine-protein kinase</keyword>
<evidence type="ECO:0000256" key="8">
    <source>
        <dbReference type="PROSITE-ProRule" id="PRU10141"/>
    </source>
</evidence>
<dbReference type="InterPro" id="IPR011990">
    <property type="entry name" value="TPR-like_helical_dom_sf"/>
</dbReference>
<dbReference type="HOGENOM" id="CLU_009368_0_0_7"/>
<keyword evidence="5 11" id="KW-0418">Kinase</keyword>
<dbReference type="eggNOG" id="COG0515">
    <property type="taxonomic scope" value="Bacteria"/>
</dbReference>
<dbReference type="InterPro" id="IPR017441">
    <property type="entry name" value="Protein_kinase_ATP_BS"/>
</dbReference>
<dbReference type="SUPFAM" id="SSF48452">
    <property type="entry name" value="TPR-like"/>
    <property type="match status" value="2"/>
</dbReference>
<keyword evidence="3" id="KW-0808">Transferase</keyword>
<dbReference type="AlphaFoldDB" id="D0LTC5"/>
<dbReference type="CDD" id="cd14014">
    <property type="entry name" value="STKc_PknB_like"/>
    <property type="match status" value="1"/>
</dbReference>
<comment type="similarity">
    <text evidence="1">Belongs to the protein kinase superfamily. NEK Ser/Thr protein kinase family. NIMA subfamily.</text>
</comment>
<evidence type="ECO:0000259" key="10">
    <source>
        <dbReference type="PROSITE" id="PS50011"/>
    </source>
</evidence>
<evidence type="ECO:0000256" key="7">
    <source>
        <dbReference type="PROSITE-ProRule" id="PRU00339"/>
    </source>
</evidence>
<dbReference type="Gene3D" id="3.30.200.20">
    <property type="entry name" value="Phosphorylase Kinase, domain 1"/>
    <property type="match status" value="1"/>
</dbReference>
<gene>
    <name evidence="11" type="ordered locus">Hoch_1260</name>
</gene>
<dbReference type="Pfam" id="PF00069">
    <property type="entry name" value="Pkinase"/>
    <property type="match status" value="1"/>
</dbReference>
<dbReference type="Proteomes" id="UP000001880">
    <property type="component" value="Chromosome"/>
</dbReference>
<feature type="domain" description="Protein kinase" evidence="10">
    <location>
        <begin position="62"/>
        <end position="390"/>
    </location>
</feature>
<dbReference type="PROSITE" id="PS00107">
    <property type="entry name" value="PROTEIN_KINASE_ATP"/>
    <property type="match status" value="1"/>
</dbReference>
<dbReference type="PROSITE" id="PS50005">
    <property type="entry name" value="TPR"/>
    <property type="match status" value="1"/>
</dbReference>
<keyword evidence="7" id="KW-0802">TPR repeat</keyword>
<dbReference type="KEGG" id="hoh:Hoch_1260"/>
<organism evidence="11 12">
    <name type="scientific">Haliangium ochraceum (strain DSM 14365 / JCM 11303 / SMP-2)</name>
    <dbReference type="NCBI Taxonomy" id="502025"/>
    <lineage>
        <taxon>Bacteria</taxon>
        <taxon>Pseudomonadati</taxon>
        <taxon>Myxococcota</taxon>
        <taxon>Polyangia</taxon>
        <taxon>Haliangiales</taxon>
        <taxon>Kofleriaceae</taxon>
        <taxon>Haliangium</taxon>
    </lineage>
</organism>
<dbReference type="Gene3D" id="1.25.40.10">
    <property type="entry name" value="Tetratricopeptide repeat domain"/>
    <property type="match status" value="2"/>
</dbReference>
<dbReference type="EMBL" id="CP001804">
    <property type="protein sequence ID" value="ACY13820.1"/>
    <property type="molecule type" value="Genomic_DNA"/>
</dbReference>